<dbReference type="EMBL" id="JAGPYM010000003">
    <property type="protein sequence ID" value="KAH6896702.1"/>
    <property type="molecule type" value="Genomic_DNA"/>
</dbReference>
<name>A0A9P8WE61_9HYPO</name>
<sequence>MSILVESLGESWEALPPSNPTQYNESMQDRIRRVRSDLSDILEFYNITISLKRYRRLDQFYLAEFKSLKQVPFDKLSQQDKVDYLLLRNFLNRERDQLVLEKRERNLELLESFYPLIIEICELRQSVEEVKGEVAATTFDLIKRRVRVAQDLDLHAKKDVIYKSIQILTELRNHLREFYQFYHSYDPEFDWWAKAPWYEVDAALADYTSTLERKLHPKGKEDEIMGEPIGRARLLVELDKELIPYTPEELIKYAETTYQWCLNEMQKAAQEMGFERNEWMTALSRVKLQYTDPGKQPQLVKRLALEGKEFVEKHDLVTVPDVCHETYRMFMMAAERQKESPFFLGGPSIIVSYPTAEMSYQDKLMVMKGNNKHFARATAFHELIPGHRLQLYMAERHNTHRQMFETPFYVEGWAMYWELLFWKMGNFFKTPEDRIGTIFWRMHRCARIIFSLKFHLGQMSAQDCVEMLVNVVGHERANAEAEVRRSFKGDYPPLYQIGYMIGAVQLFELRKEVLDRGVMGEKEFHDQVLRENTMSIELLRALLLNLNLTPDYKSQWKFLDTPDQTTQHPRGYIGGVSSEEPSWFFAEETRSKSF</sequence>
<dbReference type="Pfam" id="PF05960">
    <property type="entry name" value="DUF885"/>
    <property type="match status" value="1"/>
</dbReference>
<evidence type="ECO:0000313" key="2">
    <source>
        <dbReference type="Proteomes" id="UP000777438"/>
    </source>
</evidence>
<keyword evidence="2" id="KW-1185">Reference proteome</keyword>
<dbReference type="Proteomes" id="UP000777438">
    <property type="component" value="Unassembled WGS sequence"/>
</dbReference>
<dbReference type="OrthoDB" id="5959877at2759"/>
<dbReference type="PANTHER" id="PTHR33361:SF2">
    <property type="entry name" value="DUF885 DOMAIN-CONTAINING PROTEIN"/>
    <property type="match status" value="1"/>
</dbReference>
<gene>
    <name evidence="1" type="ORF">B0T10DRAFT_474937</name>
</gene>
<dbReference type="InterPro" id="IPR010281">
    <property type="entry name" value="DUF885"/>
</dbReference>
<dbReference type="AlphaFoldDB" id="A0A9P8WE61"/>
<organism evidence="1 2">
    <name type="scientific">Thelonectria olida</name>
    <dbReference type="NCBI Taxonomy" id="1576542"/>
    <lineage>
        <taxon>Eukaryota</taxon>
        <taxon>Fungi</taxon>
        <taxon>Dikarya</taxon>
        <taxon>Ascomycota</taxon>
        <taxon>Pezizomycotina</taxon>
        <taxon>Sordariomycetes</taxon>
        <taxon>Hypocreomycetidae</taxon>
        <taxon>Hypocreales</taxon>
        <taxon>Nectriaceae</taxon>
        <taxon>Thelonectria</taxon>
    </lineage>
</organism>
<comment type="caution">
    <text evidence="1">The sequence shown here is derived from an EMBL/GenBank/DDBJ whole genome shotgun (WGS) entry which is preliminary data.</text>
</comment>
<protein>
    <recommendedName>
        <fullName evidence="3">X-Pro dipeptidyl-peptidase</fullName>
    </recommendedName>
</protein>
<proteinExistence type="predicted"/>
<dbReference type="PANTHER" id="PTHR33361">
    <property type="entry name" value="GLR0591 PROTEIN"/>
    <property type="match status" value="1"/>
</dbReference>
<evidence type="ECO:0000313" key="1">
    <source>
        <dbReference type="EMBL" id="KAH6896702.1"/>
    </source>
</evidence>
<reference evidence="1 2" key="1">
    <citation type="journal article" date="2021" name="Nat. Commun.">
        <title>Genetic determinants of endophytism in the Arabidopsis root mycobiome.</title>
        <authorList>
            <person name="Mesny F."/>
            <person name="Miyauchi S."/>
            <person name="Thiergart T."/>
            <person name="Pickel B."/>
            <person name="Atanasova L."/>
            <person name="Karlsson M."/>
            <person name="Huettel B."/>
            <person name="Barry K.W."/>
            <person name="Haridas S."/>
            <person name="Chen C."/>
            <person name="Bauer D."/>
            <person name="Andreopoulos W."/>
            <person name="Pangilinan J."/>
            <person name="LaButti K."/>
            <person name="Riley R."/>
            <person name="Lipzen A."/>
            <person name="Clum A."/>
            <person name="Drula E."/>
            <person name="Henrissat B."/>
            <person name="Kohler A."/>
            <person name="Grigoriev I.V."/>
            <person name="Martin F.M."/>
            <person name="Hacquard S."/>
        </authorList>
    </citation>
    <scope>NUCLEOTIDE SEQUENCE [LARGE SCALE GENOMIC DNA]</scope>
    <source>
        <strain evidence="1 2">MPI-CAGE-CH-0241</strain>
    </source>
</reference>
<evidence type="ECO:0008006" key="3">
    <source>
        <dbReference type="Google" id="ProtNLM"/>
    </source>
</evidence>
<accession>A0A9P8WE61</accession>